<feature type="transmembrane region" description="Helical" evidence="2">
    <location>
        <begin position="154"/>
        <end position="171"/>
    </location>
</feature>
<feature type="non-terminal residue" evidence="3">
    <location>
        <position position="1"/>
    </location>
</feature>
<evidence type="ECO:0000256" key="1">
    <source>
        <dbReference type="SAM" id="MobiDB-lite"/>
    </source>
</evidence>
<keyword evidence="2" id="KW-0812">Transmembrane</keyword>
<gene>
    <name evidence="3" type="ORF">ALC56_12233</name>
</gene>
<dbReference type="Proteomes" id="UP000078541">
    <property type="component" value="Unassembled WGS sequence"/>
</dbReference>
<name>A0A195EZG4_9HYME</name>
<reference evidence="3 4" key="1">
    <citation type="submission" date="2016-03" db="EMBL/GenBank/DDBJ databases">
        <title>Trachymyrmex septentrionalis WGS genome.</title>
        <authorList>
            <person name="Nygaard S."/>
            <person name="Hu H."/>
            <person name="Boomsma J."/>
            <person name="Zhang G."/>
        </authorList>
    </citation>
    <scope>NUCLEOTIDE SEQUENCE [LARGE SCALE GENOMIC DNA]</scope>
    <source>
        <strain evidence="3">Tsep2-gDNA-1</strain>
        <tissue evidence="3">Whole body</tissue>
    </source>
</reference>
<proteinExistence type="predicted"/>
<keyword evidence="2" id="KW-0472">Membrane</keyword>
<dbReference type="EMBL" id="KQ981905">
    <property type="protein sequence ID" value="KYN33521.1"/>
    <property type="molecule type" value="Genomic_DNA"/>
</dbReference>
<evidence type="ECO:0000313" key="3">
    <source>
        <dbReference type="EMBL" id="KYN33521.1"/>
    </source>
</evidence>
<feature type="compositionally biased region" description="Basic and acidic residues" evidence="1">
    <location>
        <begin position="81"/>
        <end position="92"/>
    </location>
</feature>
<accession>A0A195EZG4</accession>
<keyword evidence="4" id="KW-1185">Reference proteome</keyword>
<keyword evidence="2" id="KW-1133">Transmembrane helix</keyword>
<organism evidence="3 4">
    <name type="scientific">Trachymyrmex septentrionalis</name>
    <dbReference type="NCBI Taxonomy" id="34720"/>
    <lineage>
        <taxon>Eukaryota</taxon>
        <taxon>Metazoa</taxon>
        <taxon>Ecdysozoa</taxon>
        <taxon>Arthropoda</taxon>
        <taxon>Hexapoda</taxon>
        <taxon>Insecta</taxon>
        <taxon>Pterygota</taxon>
        <taxon>Neoptera</taxon>
        <taxon>Endopterygota</taxon>
        <taxon>Hymenoptera</taxon>
        <taxon>Apocrita</taxon>
        <taxon>Aculeata</taxon>
        <taxon>Formicoidea</taxon>
        <taxon>Formicidae</taxon>
        <taxon>Myrmicinae</taxon>
        <taxon>Trachymyrmex</taxon>
    </lineage>
</organism>
<evidence type="ECO:0000313" key="4">
    <source>
        <dbReference type="Proteomes" id="UP000078541"/>
    </source>
</evidence>
<sequence>RKHRRAVRGYRPSLPPLLPRTASPRVRGTEVRGREGEKKRSEMRVLGGAGREHAEDEEGEEDGVVEAVRYRERKWEREARLREAGKSRKREGTNASSVFPGARFLGGRRQDAAAPPMTVVSVDFARPRFAAGSFLRGATARKNPRGKRQRERGWYARATAIGPAWTLFFAFQEPLRGQWYAAAAAKGDPE</sequence>
<feature type="region of interest" description="Disordered" evidence="1">
    <location>
        <begin position="81"/>
        <end position="103"/>
    </location>
</feature>
<dbReference type="AlphaFoldDB" id="A0A195EZG4"/>
<feature type="compositionally biased region" description="Basic and acidic residues" evidence="1">
    <location>
        <begin position="27"/>
        <end position="43"/>
    </location>
</feature>
<protein>
    <submittedName>
        <fullName evidence="3">Uncharacterized protein</fullName>
    </submittedName>
</protein>
<feature type="region of interest" description="Disordered" evidence="1">
    <location>
        <begin position="1"/>
        <end position="63"/>
    </location>
</feature>
<evidence type="ECO:0000256" key="2">
    <source>
        <dbReference type="SAM" id="Phobius"/>
    </source>
</evidence>